<dbReference type="Proteomes" id="UP000254741">
    <property type="component" value="Unassembled WGS sequence"/>
</dbReference>
<keyword evidence="1" id="KW-0762">Sugar transport</keyword>
<keyword evidence="1" id="KW-0813">Transport</keyword>
<dbReference type="EMBL" id="UGXG01000002">
    <property type="protein sequence ID" value="SUG49735.1"/>
    <property type="molecule type" value="Genomic_DNA"/>
</dbReference>
<protein>
    <submittedName>
        <fullName evidence="1">Sugar transport protein</fullName>
    </submittedName>
</protein>
<dbReference type="AlphaFoldDB" id="A0A379TJH8"/>
<evidence type="ECO:0000313" key="2">
    <source>
        <dbReference type="Proteomes" id="UP000254741"/>
    </source>
</evidence>
<proteinExistence type="predicted"/>
<reference evidence="1 2" key="1">
    <citation type="submission" date="2018-06" db="EMBL/GenBank/DDBJ databases">
        <authorList>
            <consortium name="Pathogen Informatics"/>
            <person name="Doyle S."/>
        </authorList>
    </citation>
    <scope>NUCLEOTIDE SEQUENCE [LARGE SCALE GENOMIC DNA]</scope>
    <source>
        <strain evidence="1 2">NCTC8297</strain>
    </source>
</reference>
<name>A0A379TJH8_SALER</name>
<accession>A0A379TJH8</accession>
<gene>
    <name evidence="1" type="primary">mdtM_2</name>
    <name evidence="1" type="ORF">NCTC8297_05084</name>
</gene>
<organism evidence="1 2">
    <name type="scientific">Salmonella enterica subsp. arizonae</name>
    <dbReference type="NCBI Taxonomy" id="59203"/>
    <lineage>
        <taxon>Bacteria</taxon>
        <taxon>Pseudomonadati</taxon>
        <taxon>Pseudomonadota</taxon>
        <taxon>Gammaproteobacteria</taxon>
        <taxon>Enterobacterales</taxon>
        <taxon>Enterobacteriaceae</taxon>
        <taxon>Salmonella</taxon>
    </lineage>
</organism>
<evidence type="ECO:0000313" key="1">
    <source>
        <dbReference type="EMBL" id="SUG49735.1"/>
    </source>
</evidence>
<sequence length="85" mass="9228">MCGLLLAMPETVQRGAVPFSAVSVLRDFRNVFRNPIFLTGAATLSLSYIPMMSLGGGVRRVILIDAGGDEYFAIRLGAGARIRRR</sequence>